<proteinExistence type="predicted"/>
<reference evidence="1" key="1">
    <citation type="submission" date="2019-04" db="EMBL/GenBank/DDBJ databases">
        <title>Microbes associate with the intestines of laboratory mice.</title>
        <authorList>
            <person name="Navarre W."/>
            <person name="Wong E."/>
            <person name="Huang K.C."/>
            <person name="Tropini C."/>
            <person name="Ng K."/>
            <person name="Yu B."/>
        </authorList>
    </citation>
    <scope>NUCLEOTIDE SEQUENCE</scope>
    <source>
        <strain evidence="1">NM86_A22</strain>
    </source>
</reference>
<evidence type="ECO:0000313" key="1">
    <source>
        <dbReference type="EMBL" id="THG48320.1"/>
    </source>
</evidence>
<dbReference type="Proteomes" id="UP000305401">
    <property type="component" value="Unassembled WGS sequence"/>
</dbReference>
<keyword evidence="2" id="KW-1185">Reference proteome</keyword>
<name>A0AC61S4Q9_9BACT</name>
<organism evidence="1 2">
    <name type="scientific">Muribaculum caecicola</name>
    <dbReference type="NCBI Taxonomy" id="3038144"/>
    <lineage>
        <taxon>Bacteria</taxon>
        <taxon>Pseudomonadati</taxon>
        <taxon>Bacteroidota</taxon>
        <taxon>Bacteroidia</taxon>
        <taxon>Bacteroidales</taxon>
        <taxon>Muribaculaceae</taxon>
        <taxon>Muribaculum</taxon>
    </lineage>
</organism>
<protein>
    <submittedName>
        <fullName evidence="1">Type IX secretion system membrane protein PorP/SprF</fullName>
    </submittedName>
</protein>
<gene>
    <name evidence="1" type="ORF">E5990_07335</name>
</gene>
<comment type="caution">
    <text evidence="1">The sequence shown here is derived from an EMBL/GenBank/DDBJ whole genome shotgun (WGS) entry which is preliminary data.</text>
</comment>
<accession>A0AC61S4Q9</accession>
<sequence length="329" mass="36578">MKHRLFYNILLYIAIIILANVCAVKAKAQVDAQFTQYYQVQSYYNAGAIGTTDYLRIRAGSRLQWVGMPKAPRTFAAVAEMPVKIFSKRIGVGLIAQQESMGLYNNLIIGAQGAYKLRLFGGELSLGIQFGFIDESFKGSEVVLPDNDEFHQGTDEAIPTTDIHGTGFDMALGAYYTHKFFWAGISATHLNSPSISMSTDGSEAKQYNFQAGRTLYFMAGSNIPIKNTLFEIQPSLLVKTDMTFTQWEAGARVRYNKFLTAGLAYRGNDAISLTLAADYKNFFLGYSFDYPVSAISKATSGSHEIWAGYSLKLNLGEKNKNRHKSIRIM</sequence>
<dbReference type="EMBL" id="SSTG01000087">
    <property type="protein sequence ID" value="THG48320.1"/>
    <property type="molecule type" value="Genomic_DNA"/>
</dbReference>
<evidence type="ECO:0000313" key="2">
    <source>
        <dbReference type="Proteomes" id="UP000305401"/>
    </source>
</evidence>